<evidence type="ECO:0000313" key="4">
    <source>
        <dbReference type="Proteomes" id="UP000315525"/>
    </source>
</evidence>
<name>A0A523UTG2_UNCT6</name>
<dbReference type="Proteomes" id="UP000315525">
    <property type="component" value="Unassembled WGS sequence"/>
</dbReference>
<comment type="caution">
    <text evidence="3">The sequence shown here is derived from an EMBL/GenBank/DDBJ whole genome shotgun (WGS) entry which is preliminary data.</text>
</comment>
<keyword evidence="2 3" id="KW-0808">Transferase</keyword>
<dbReference type="InterPro" id="IPR029063">
    <property type="entry name" value="SAM-dependent_MTases_sf"/>
</dbReference>
<reference evidence="3 4" key="1">
    <citation type="submission" date="2019-03" db="EMBL/GenBank/DDBJ databases">
        <title>Metabolic potential of uncultured bacteria and archaea associated with petroleum seepage in deep-sea sediments.</title>
        <authorList>
            <person name="Dong X."/>
            <person name="Hubert C."/>
        </authorList>
    </citation>
    <scope>NUCLEOTIDE SEQUENCE [LARGE SCALE GENOMIC DNA]</scope>
    <source>
        <strain evidence="3">E44_bin18</strain>
    </source>
</reference>
<dbReference type="AlphaFoldDB" id="A0A523UTG2"/>
<sequence length="201" mass="22951">MVISKQYRAPHLYELAFAFPPQGRWRAHAFGAILKELGQLDKSRRDFLDIGCGAGVLSKMIALKNPRSNIKAIDSSSYMVEYAKKFHGHPSLDYVAQSFWDETGTYDMVTAAYCWHFFPLRSAAEKLKSILRPKACALIVATRETPLTRIHRRLFHIFSNETLSLYSPEELCESLEEKGFCVEWRGVDRSEGSYLVVARLP</sequence>
<organism evidence="3 4">
    <name type="scientific">candidate division TA06 bacterium</name>
    <dbReference type="NCBI Taxonomy" id="2250710"/>
    <lineage>
        <taxon>Bacteria</taxon>
        <taxon>Bacteria division TA06</taxon>
    </lineage>
</organism>
<dbReference type="GO" id="GO:0008168">
    <property type="term" value="F:methyltransferase activity"/>
    <property type="evidence" value="ECO:0007669"/>
    <property type="project" value="UniProtKB-KW"/>
</dbReference>
<proteinExistence type="predicted"/>
<keyword evidence="1 3" id="KW-0489">Methyltransferase</keyword>
<dbReference type="PANTHER" id="PTHR44942:SF4">
    <property type="entry name" value="METHYLTRANSFERASE TYPE 11 DOMAIN-CONTAINING PROTEIN"/>
    <property type="match status" value="1"/>
</dbReference>
<dbReference type="Pfam" id="PF13489">
    <property type="entry name" value="Methyltransf_23"/>
    <property type="match status" value="1"/>
</dbReference>
<dbReference type="GO" id="GO:0032259">
    <property type="term" value="P:methylation"/>
    <property type="evidence" value="ECO:0007669"/>
    <property type="project" value="UniProtKB-KW"/>
</dbReference>
<accession>A0A523UTG2</accession>
<protein>
    <submittedName>
        <fullName evidence="3">Class I SAM-dependent methyltransferase</fullName>
    </submittedName>
</protein>
<evidence type="ECO:0000256" key="1">
    <source>
        <dbReference type="ARBA" id="ARBA00022603"/>
    </source>
</evidence>
<dbReference type="PANTHER" id="PTHR44942">
    <property type="entry name" value="METHYLTRANSF_11 DOMAIN-CONTAINING PROTEIN"/>
    <property type="match status" value="1"/>
</dbReference>
<gene>
    <name evidence="3" type="ORF">E3J62_06865</name>
</gene>
<dbReference type="EMBL" id="SOJN01000078">
    <property type="protein sequence ID" value="TET45669.1"/>
    <property type="molecule type" value="Genomic_DNA"/>
</dbReference>
<dbReference type="InterPro" id="IPR051052">
    <property type="entry name" value="Diverse_substrate_MTase"/>
</dbReference>
<evidence type="ECO:0000256" key="2">
    <source>
        <dbReference type="ARBA" id="ARBA00022679"/>
    </source>
</evidence>
<dbReference type="SUPFAM" id="SSF53335">
    <property type="entry name" value="S-adenosyl-L-methionine-dependent methyltransferases"/>
    <property type="match status" value="1"/>
</dbReference>
<dbReference type="CDD" id="cd02440">
    <property type="entry name" value="AdoMet_MTases"/>
    <property type="match status" value="1"/>
</dbReference>
<evidence type="ECO:0000313" key="3">
    <source>
        <dbReference type="EMBL" id="TET45669.1"/>
    </source>
</evidence>
<dbReference type="Gene3D" id="3.40.50.150">
    <property type="entry name" value="Vaccinia Virus protein VP39"/>
    <property type="match status" value="1"/>
</dbReference>